<dbReference type="OrthoDB" id="3179827at2"/>
<dbReference type="PANTHER" id="PTHR47566">
    <property type="match status" value="1"/>
</dbReference>
<accession>A0A0Q0XRV0</accession>
<dbReference type="NCBIfam" id="TIGR04183">
    <property type="entry name" value="Por_Secre_tail"/>
    <property type="match status" value="1"/>
</dbReference>
<evidence type="ECO:0000259" key="5">
    <source>
        <dbReference type="Pfam" id="PF18962"/>
    </source>
</evidence>
<sequence length="1474" mass="160849">MKTKLLLFLLLLSLTITAQTNLVPNGDFETWSSSSQPDNWYRYFSGYVSQSASAQSGKSSINMRIASGTYNYINSEYFPVQANKTYRITIYHRLLNGVFSSIDLSLYHKPGTFKEEIIKKSNVTFSNLEWRKIEFEYTSQVSENIEVDIWTTGSLNSEILIDNVSVVDIADVPLQYTSIPDIEFEKRLITLGLDSGTTDGKVLTSTIKTVKSLTIDPSIVSDLTGIEDFESLESLTCNASSYTGAGGNGKLKTINISKNVNLTTLGIGGNQISSLDISNNPKLTTLSMSYNKISSLNTSANPALTYLLVSNNPITTLDISNNLALTYLYCGSTSLTSLNISKLTNLRELDIQGLKWTTLDISNNLNLVVLSCGFNRLTSLNVSKHTQLLYLHCDSNQLTSLDLSTNKNLIRLTADSNRLTTLDLSKNTALSSISCIGNSEMTTLNLQNGKNSQITSIDLQNNPSLSCVLVDDVVYSNTNWAKFKDASASYSNSCPLVYTAIPDIEFEKKLISLGLDSGATDGKVLTSNIKTVKSLTVDTRVISDLTGIQDFEALETLSATGGGHTINGDSDGKLTKLDVSKNINLTSLNCTANKLTSLDVSNNKNLNILMFNGNKITTINITNNPYLQRLTFSNTLISSIDISKHQALTLFDCSYSKITAIDVSKNPGLQVLDVSGNGLTTLDVSKNIYVYNFYCDANSLTSIDISKNLSLLNFSCYNNPLTNIDLSNNILLNSVNFGATAITSIDLSKNINLTSVNCGSDQLTTIDVSKNLKLNYFNANSSQFKSLDFSKNINLTTLYCQYNPVLNEINLKNGNNTKLTNGNVSLNGNPSLYCIQVDDVNFSTQNWTKKDASVDYTSSACTVPSYTLIPDAEFEKLLIEKGIDGVQDGKVLTNRITKIKVLNLSNTNTKYKIENLTGIEDFEALEELKFPNNNEANIATVNLSKNQFLKKLDCRQSGVITLDVSKNTALTDLNCYGNKLTSLDVSKNSALTTLDCSYNRLTALDVTNNVNLKSLSCSSSNKEGVFSLQQGLLTSLDLSKNSALEFLDCSMNEKLAGLDVSKNTNLTAINVSNNKLTSIDFSANKLLKSIACENNQITSLDLSKYPALESLRCSYNQLTILDVSQKPGLKVLMCSYNQLTNLNVSKNPVLETFYCDNNKLTVLDLSANPNLKQIICSNNNLTKLNLKNGGNKKVSTTIFNSFANNPNLSCITVDDVNYANNTWANFKDAIASYNTECGFSLPSKNFTVESKGESCLGENNGEINITASAQLPYVANINGKTTAFANNSLKVSNLTPGTYTIIVTIPGEIYEQTFTLAIAKGANITGKSTVSSQKLAVEITEGTAPFTVFVDGAEQFQTNDASFSVDVNKDALVEVATAKACEGVYAKKVSISDFESGTVSAYPNPTSGHLEIEIPTTKKEVIIELYNFGGQLVSHKNYIIENGKAYLNLEGQPSGIYAAKIYLDTPEYLKIIKK</sequence>
<dbReference type="GO" id="GO:0035591">
    <property type="term" value="F:signaling adaptor activity"/>
    <property type="evidence" value="ECO:0007669"/>
    <property type="project" value="TreeGrafter"/>
</dbReference>
<dbReference type="SUPFAM" id="SSF52058">
    <property type="entry name" value="L domain-like"/>
    <property type="match status" value="3"/>
</dbReference>
<dbReference type="PANTHER" id="PTHR47566:SF1">
    <property type="entry name" value="PROTEIN NUD1"/>
    <property type="match status" value="1"/>
</dbReference>
<keyword evidence="2 4" id="KW-0732">Signal</keyword>
<dbReference type="InterPro" id="IPR032675">
    <property type="entry name" value="LRR_dom_sf"/>
</dbReference>
<dbReference type="Gene3D" id="2.60.120.260">
    <property type="entry name" value="Galactose-binding domain-like"/>
    <property type="match status" value="1"/>
</dbReference>
<name>A0A0Q0XRV0_9FLAO</name>
<keyword evidence="1" id="KW-0433">Leucine-rich repeat</keyword>
<feature type="chain" id="PRO_5006186729" evidence="4">
    <location>
        <begin position="19"/>
        <end position="1474"/>
    </location>
</feature>
<dbReference type="Gene3D" id="3.80.10.10">
    <property type="entry name" value="Ribonuclease Inhibitor"/>
    <property type="match status" value="4"/>
</dbReference>
<dbReference type="PATRIC" id="fig|362413.3.peg.2016"/>
<dbReference type="RefSeq" id="WP_055097552.1">
    <property type="nucleotide sequence ID" value="NZ_JRLF01000014.1"/>
</dbReference>
<evidence type="ECO:0000313" key="6">
    <source>
        <dbReference type="EMBL" id="KQB38710.1"/>
    </source>
</evidence>
<gene>
    <name evidence="6" type="ORF">RC62_2070</name>
</gene>
<evidence type="ECO:0000256" key="3">
    <source>
        <dbReference type="ARBA" id="ARBA00022737"/>
    </source>
</evidence>
<dbReference type="Pfam" id="PF18962">
    <property type="entry name" value="Por_Secre_tail"/>
    <property type="match status" value="1"/>
</dbReference>
<evidence type="ECO:0000256" key="4">
    <source>
        <dbReference type="SAM" id="SignalP"/>
    </source>
</evidence>
<dbReference type="InterPro" id="IPR026444">
    <property type="entry name" value="Secre_tail"/>
</dbReference>
<keyword evidence="3" id="KW-0677">Repeat</keyword>
<reference evidence="6 7" key="1">
    <citation type="submission" date="2014-09" db="EMBL/GenBank/DDBJ databases">
        <title>Genome sequence of Flavobacterium aquidurense RC62.</title>
        <authorList>
            <person name="Kim J.F."/>
            <person name="Kwak M.-J."/>
        </authorList>
    </citation>
    <scope>NUCLEOTIDE SEQUENCE [LARGE SCALE GENOMIC DNA]</scope>
    <source>
        <strain evidence="6 7">RC62</strain>
    </source>
</reference>
<dbReference type="InterPro" id="IPR052574">
    <property type="entry name" value="CDIRP"/>
</dbReference>
<feature type="domain" description="Secretion system C-terminal sorting" evidence="5">
    <location>
        <begin position="1402"/>
        <end position="1465"/>
    </location>
</feature>
<proteinExistence type="predicted"/>
<comment type="caution">
    <text evidence="6">The sequence shown here is derived from an EMBL/GenBank/DDBJ whole genome shotgun (WGS) entry which is preliminary data.</text>
</comment>
<protein>
    <submittedName>
        <fullName evidence="6">Internalin-related protein</fullName>
    </submittedName>
</protein>
<evidence type="ECO:0000256" key="2">
    <source>
        <dbReference type="ARBA" id="ARBA00022729"/>
    </source>
</evidence>
<organism evidence="6 7">
    <name type="scientific">Flavobacterium aquidurense</name>
    <dbReference type="NCBI Taxonomy" id="362413"/>
    <lineage>
        <taxon>Bacteria</taxon>
        <taxon>Pseudomonadati</taxon>
        <taxon>Bacteroidota</taxon>
        <taxon>Flavobacteriia</taxon>
        <taxon>Flavobacteriales</taxon>
        <taxon>Flavobacteriaceae</taxon>
        <taxon>Flavobacterium</taxon>
    </lineage>
</organism>
<dbReference type="EMBL" id="JRLF01000014">
    <property type="protein sequence ID" value="KQB38710.1"/>
    <property type="molecule type" value="Genomic_DNA"/>
</dbReference>
<evidence type="ECO:0000256" key="1">
    <source>
        <dbReference type="ARBA" id="ARBA00022614"/>
    </source>
</evidence>
<feature type="signal peptide" evidence="4">
    <location>
        <begin position="1"/>
        <end position="18"/>
    </location>
</feature>
<dbReference type="STRING" id="362413.RC62_2070"/>
<dbReference type="Proteomes" id="UP000050443">
    <property type="component" value="Unassembled WGS sequence"/>
</dbReference>
<evidence type="ECO:0000313" key="7">
    <source>
        <dbReference type="Proteomes" id="UP000050443"/>
    </source>
</evidence>